<gene>
    <name evidence="5" type="ORF">GXW71_08380</name>
</gene>
<organism evidence="5 6">
    <name type="scientific">Plastoroseomonas hellenica</name>
    <dbReference type="NCBI Taxonomy" id="2687306"/>
    <lineage>
        <taxon>Bacteria</taxon>
        <taxon>Pseudomonadati</taxon>
        <taxon>Pseudomonadota</taxon>
        <taxon>Alphaproteobacteria</taxon>
        <taxon>Acetobacterales</taxon>
        <taxon>Acetobacteraceae</taxon>
        <taxon>Plastoroseomonas</taxon>
    </lineage>
</organism>
<feature type="region of interest" description="Disordered" evidence="1">
    <location>
        <begin position="1"/>
        <end position="21"/>
    </location>
</feature>
<feature type="domain" description="GGDEF" evidence="4">
    <location>
        <begin position="274"/>
        <end position="404"/>
    </location>
</feature>
<dbReference type="InterPro" id="IPR029787">
    <property type="entry name" value="Nucleotide_cyclase"/>
</dbReference>
<evidence type="ECO:0000256" key="1">
    <source>
        <dbReference type="SAM" id="MobiDB-lite"/>
    </source>
</evidence>
<evidence type="ECO:0000256" key="2">
    <source>
        <dbReference type="SAM" id="Phobius"/>
    </source>
</evidence>
<dbReference type="PROSITE" id="PS50883">
    <property type="entry name" value="EAL"/>
    <property type="match status" value="1"/>
</dbReference>
<feature type="domain" description="EAL" evidence="3">
    <location>
        <begin position="413"/>
        <end position="666"/>
    </location>
</feature>
<dbReference type="CDD" id="cd01948">
    <property type="entry name" value="EAL"/>
    <property type="match status" value="1"/>
</dbReference>
<feature type="transmembrane region" description="Helical" evidence="2">
    <location>
        <begin position="102"/>
        <end position="128"/>
    </location>
</feature>
<keyword evidence="2" id="KW-0472">Membrane</keyword>
<dbReference type="NCBIfam" id="TIGR00254">
    <property type="entry name" value="GGDEF"/>
    <property type="match status" value="1"/>
</dbReference>
<dbReference type="Pfam" id="PF00990">
    <property type="entry name" value="GGDEF"/>
    <property type="match status" value="1"/>
</dbReference>
<dbReference type="SUPFAM" id="SSF141868">
    <property type="entry name" value="EAL domain-like"/>
    <property type="match status" value="1"/>
</dbReference>
<dbReference type="Pfam" id="PF00563">
    <property type="entry name" value="EAL"/>
    <property type="match status" value="1"/>
</dbReference>
<evidence type="ECO:0000313" key="6">
    <source>
        <dbReference type="Proteomes" id="UP001196870"/>
    </source>
</evidence>
<dbReference type="InterPro" id="IPR000160">
    <property type="entry name" value="GGDEF_dom"/>
</dbReference>
<sequence>MLVSNSARLPHEAAVSAPDHSTDVRRDQLSAIRRTVLISIPVNMILGFTITLVAVHSGHVADGLAWLLLSTIVNASRIILCRADLPGSGGYREEPPRRRSGLIARSIGGHLRLHWLLALVSGGVWALIPLLCDGYTAPETIFYLVVVCGITAGAVTHGFAYASIPICFITPPLLSVAGCLFYAGGFERTCLAATVVLYLVALVRAAKESEAMVRDASRLKHEATAMAGSIEVARARADRSAQEMGHRAVHDGLTGLLNRSGFLEQARARISSASPFCLMLFDLDGFKSVNDALGHTAGDSVLAEVARRLRSCLNDDIVVGRLGGDEFAIFYGCSGDMGPPSSLASELIATIAIPFTAFEAVRVGTSVGICVASGLDISEMLVRADAALYAAKNKGRNRYVIFDDDLRSALEMRRDVERDLARALGHDALEVWYQPIVSNGGRTLRGFEALLRWKHPRHGWIPPAELVNLAALTGLSEPLMRFVLKDACGMIQTLRVLGLADLRIAMNVSPRELAQVPVDEVVLAKLRRLDIPPSNLEIEITEEATANRPGVRERLSALSAAGVHITIDDFGVGYSSLGSLQTLRVDRVKVDRSFVSGISDSKSAQILLRAVLNLGSVMGFEALAEGVETAEELETLKELGYQAMQGYHFARPMPPREAIAWIHTFQSRLAAEAVLHPGHPVR</sequence>
<evidence type="ECO:0000259" key="4">
    <source>
        <dbReference type="PROSITE" id="PS50887"/>
    </source>
</evidence>
<keyword evidence="2" id="KW-0812">Transmembrane</keyword>
<dbReference type="SMART" id="SM00267">
    <property type="entry name" value="GGDEF"/>
    <property type="match status" value="1"/>
</dbReference>
<dbReference type="Proteomes" id="UP001196870">
    <property type="component" value="Unassembled WGS sequence"/>
</dbReference>
<dbReference type="SUPFAM" id="SSF55073">
    <property type="entry name" value="Nucleotide cyclase"/>
    <property type="match status" value="1"/>
</dbReference>
<dbReference type="PANTHER" id="PTHR44757">
    <property type="entry name" value="DIGUANYLATE CYCLASE DGCP"/>
    <property type="match status" value="1"/>
</dbReference>
<comment type="caution">
    <text evidence="5">The sequence shown here is derived from an EMBL/GenBank/DDBJ whole genome shotgun (WGS) entry which is preliminary data.</text>
</comment>
<evidence type="ECO:0000313" key="5">
    <source>
        <dbReference type="EMBL" id="MBR0664369.1"/>
    </source>
</evidence>
<dbReference type="InterPro" id="IPR035919">
    <property type="entry name" value="EAL_sf"/>
</dbReference>
<evidence type="ECO:0000259" key="3">
    <source>
        <dbReference type="PROSITE" id="PS50883"/>
    </source>
</evidence>
<proteinExistence type="predicted"/>
<dbReference type="SMART" id="SM00052">
    <property type="entry name" value="EAL"/>
    <property type="match status" value="1"/>
</dbReference>
<dbReference type="Gene3D" id="3.20.20.450">
    <property type="entry name" value="EAL domain"/>
    <property type="match status" value="1"/>
</dbReference>
<dbReference type="Gene3D" id="3.30.70.270">
    <property type="match status" value="1"/>
</dbReference>
<name>A0ABS5EVR1_9PROT</name>
<keyword evidence="2" id="KW-1133">Transmembrane helix</keyword>
<reference evidence="6" key="1">
    <citation type="journal article" date="2021" name="Syst. Appl. Microbiol.">
        <title>Roseomonas hellenica sp. nov., isolated from roots of wild-growing Alkanna tinctoria.</title>
        <authorList>
            <person name="Rat A."/>
            <person name="Naranjo H.D."/>
            <person name="Lebbe L."/>
            <person name="Cnockaert M."/>
            <person name="Krigas N."/>
            <person name="Grigoriadou K."/>
            <person name="Maloupa E."/>
            <person name="Willems A."/>
        </authorList>
    </citation>
    <scope>NUCLEOTIDE SEQUENCE [LARGE SCALE GENOMIC DNA]</scope>
    <source>
        <strain evidence="6">LMG 31523</strain>
    </source>
</reference>
<keyword evidence="6" id="KW-1185">Reference proteome</keyword>
<dbReference type="InterPro" id="IPR052155">
    <property type="entry name" value="Biofilm_reg_signaling"/>
</dbReference>
<dbReference type="InterPro" id="IPR043128">
    <property type="entry name" value="Rev_trsase/Diguanyl_cyclase"/>
</dbReference>
<dbReference type="PANTHER" id="PTHR44757:SF2">
    <property type="entry name" value="BIOFILM ARCHITECTURE MAINTENANCE PROTEIN MBAA"/>
    <property type="match status" value="1"/>
</dbReference>
<dbReference type="InterPro" id="IPR001633">
    <property type="entry name" value="EAL_dom"/>
</dbReference>
<accession>A0ABS5EVR1</accession>
<protein>
    <submittedName>
        <fullName evidence="5">EAL domain-containing protein</fullName>
    </submittedName>
</protein>
<dbReference type="EMBL" id="JAAGBB010000008">
    <property type="protein sequence ID" value="MBR0664369.1"/>
    <property type="molecule type" value="Genomic_DNA"/>
</dbReference>
<feature type="transmembrane region" description="Helical" evidence="2">
    <location>
        <begin position="35"/>
        <end position="57"/>
    </location>
</feature>
<dbReference type="PROSITE" id="PS50887">
    <property type="entry name" value="GGDEF"/>
    <property type="match status" value="1"/>
</dbReference>
<dbReference type="CDD" id="cd01949">
    <property type="entry name" value="GGDEF"/>
    <property type="match status" value="1"/>
</dbReference>
<feature type="transmembrane region" description="Helical" evidence="2">
    <location>
        <begin position="140"/>
        <end position="161"/>
    </location>
</feature>